<sequence>MLHPEARVPARGRVGDAAYDLACVEPVTLAPGERALVGTGVAVAIPAGLCGLVLPRSGLAIKHGIACVNAPGLIDPNYRGEVKVILINHGEEPWSAAAGDRIAQLLLVAFAAPELTVVDTLPDSERGAGGFGSSGR</sequence>
<dbReference type="GO" id="GO:0000287">
    <property type="term" value="F:magnesium ion binding"/>
    <property type="evidence" value="ECO:0007669"/>
    <property type="project" value="InterPro"/>
</dbReference>
<dbReference type="AlphaFoldDB" id="A0A9X3N998"/>
<dbReference type="GO" id="GO:0046081">
    <property type="term" value="P:dUTP catabolic process"/>
    <property type="evidence" value="ECO:0007669"/>
    <property type="project" value="InterPro"/>
</dbReference>
<dbReference type="Gene3D" id="2.70.40.10">
    <property type="match status" value="1"/>
</dbReference>
<evidence type="ECO:0000256" key="5">
    <source>
        <dbReference type="ARBA" id="ARBA00047686"/>
    </source>
</evidence>
<evidence type="ECO:0000256" key="3">
    <source>
        <dbReference type="ARBA" id="ARBA00022801"/>
    </source>
</evidence>
<comment type="catalytic activity">
    <reaction evidence="5">
        <text>dUTP + H2O = dUMP + diphosphate + H(+)</text>
        <dbReference type="Rhea" id="RHEA:10248"/>
        <dbReference type="ChEBI" id="CHEBI:15377"/>
        <dbReference type="ChEBI" id="CHEBI:15378"/>
        <dbReference type="ChEBI" id="CHEBI:33019"/>
        <dbReference type="ChEBI" id="CHEBI:61555"/>
        <dbReference type="ChEBI" id="CHEBI:246422"/>
        <dbReference type="EC" id="3.6.1.23"/>
    </reaction>
</comment>
<dbReference type="InterPro" id="IPR033704">
    <property type="entry name" value="dUTPase_trimeric"/>
</dbReference>
<evidence type="ECO:0000256" key="4">
    <source>
        <dbReference type="ARBA" id="ARBA00023080"/>
    </source>
</evidence>
<organism evidence="7 8">
    <name type="scientific">Solirubrobacter phytolaccae</name>
    <dbReference type="NCBI Taxonomy" id="1404360"/>
    <lineage>
        <taxon>Bacteria</taxon>
        <taxon>Bacillati</taxon>
        <taxon>Actinomycetota</taxon>
        <taxon>Thermoleophilia</taxon>
        <taxon>Solirubrobacterales</taxon>
        <taxon>Solirubrobacteraceae</taxon>
        <taxon>Solirubrobacter</taxon>
    </lineage>
</organism>
<evidence type="ECO:0000259" key="6">
    <source>
        <dbReference type="Pfam" id="PF00692"/>
    </source>
</evidence>
<comment type="caution">
    <text evidence="7">The sequence shown here is derived from an EMBL/GenBank/DDBJ whole genome shotgun (WGS) entry which is preliminary data.</text>
</comment>
<proteinExistence type="inferred from homology"/>
<dbReference type="CDD" id="cd07557">
    <property type="entry name" value="trimeric_dUTPase"/>
    <property type="match status" value="1"/>
</dbReference>
<comment type="similarity">
    <text evidence="1">Belongs to the dUTPase family.</text>
</comment>
<evidence type="ECO:0000256" key="1">
    <source>
        <dbReference type="ARBA" id="ARBA00006581"/>
    </source>
</evidence>
<dbReference type="PANTHER" id="PTHR11241">
    <property type="entry name" value="DEOXYURIDINE 5'-TRIPHOSPHATE NUCLEOTIDOHYDROLASE"/>
    <property type="match status" value="1"/>
</dbReference>
<dbReference type="InterPro" id="IPR036157">
    <property type="entry name" value="dUTPase-like_sf"/>
</dbReference>
<feature type="domain" description="dUTPase-like" evidence="6">
    <location>
        <begin position="6"/>
        <end position="135"/>
    </location>
</feature>
<dbReference type="InterPro" id="IPR029054">
    <property type="entry name" value="dUTPase-like"/>
</dbReference>
<evidence type="ECO:0000313" key="8">
    <source>
        <dbReference type="Proteomes" id="UP001147653"/>
    </source>
</evidence>
<dbReference type="NCBIfam" id="NF001862">
    <property type="entry name" value="PRK00601.1"/>
    <property type="match status" value="1"/>
</dbReference>
<reference evidence="7" key="1">
    <citation type="submission" date="2022-10" db="EMBL/GenBank/DDBJ databases">
        <title>The WGS of Solirubrobacter phytolaccae KCTC 29190.</title>
        <authorList>
            <person name="Jiang Z."/>
        </authorList>
    </citation>
    <scope>NUCLEOTIDE SEQUENCE</scope>
    <source>
        <strain evidence="7">KCTC 29190</strain>
    </source>
</reference>
<accession>A0A9X3N998</accession>
<dbReference type="GO" id="GO:0004170">
    <property type="term" value="F:dUTP diphosphatase activity"/>
    <property type="evidence" value="ECO:0007669"/>
    <property type="project" value="UniProtKB-EC"/>
</dbReference>
<dbReference type="Pfam" id="PF00692">
    <property type="entry name" value="dUTPase"/>
    <property type="match status" value="1"/>
</dbReference>
<protein>
    <recommendedName>
        <fullName evidence="2">dUTP diphosphatase</fullName>
        <ecNumber evidence="2">3.6.1.23</ecNumber>
    </recommendedName>
</protein>
<keyword evidence="8" id="KW-1185">Reference proteome</keyword>
<dbReference type="EC" id="3.6.1.23" evidence="2"/>
<evidence type="ECO:0000256" key="2">
    <source>
        <dbReference type="ARBA" id="ARBA00012379"/>
    </source>
</evidence>
<dbReference type="NCBIfam" id="TIGR00576">
    <property type="entry name" value="dut"/>
    <property type="match status" value="1"/>
</dbReference>
<dbReference type="InterPro" id="IPR008181">
    <property type="entry name" value="dUTPase"/>
</dbReference>
<dbReference type="SUPFAM" id="SSF51283">
    <property type="entry name" value="dUTPase-like"/>
    <property type="match status" value="1"/>
</dbReference>
<dbReference type="PANTHER" id="PTHR11241:SF0">
    <property type="entry name" value="DEOXYURIDINE 5'-TRIPHOSPHATE NUCLEOTIDOHYDROLASE"/>
    <property type="match status" value="1"/>
</dbReference>
<dbReference type="Proteomes" id="UP001147653">
    <property type="component" value="Unassembled WGS sequence"/>
</dbReference>
<dbReference type="EMBL" id="JAPDDP010000031">
    <property type="protein sequence ID" value="MDA0182143.1"/>
    <property type="molecule type" value="Genomic_DNA"/>
</dbReference>
<name>A0A9X3N998_9ACTN</name>
<gene>
    <name evidence="7" type="primary">dut</name>
    <name evidence="7" type="ORF">OJ997_17690</name>
</gene>
<evidence type="ECO:0000313" key="7">
    <source>
        <dbReference type="EMBL" id="MDA0182143.1"/>
    </source>
</evidence>
<keyword evidence="3 7" id="KW-0378">Hydrolase</keyword>
<keyword evidence="4" id="KW-0546">Nucleotide metabolism</keyword>
<dbReference type="GO" id="GO:0006226">
    <property type="term" value="P:dUMP biosynthetic process"/>
    <property type="evidence" value="ECO:0007669"/>
    <property type="project" value="InterPro"/>
</dbReference>